<dbReference type="SUPFAM" id="SSF50729">
    <property type="entry name" value="PH domain-like"/>
    <property type="match status" value="1"/>
</dbReference>
<gene>
    <name evidence="3" type="ORF">CTAYLR_009289</name>
</gene>
<proteinExistence type="predicted"/>
<feature type="region of interest" description="Disordered" evidence="1">
    <location>
        <begin position="1"/>
        <end position="29"/>
    </location>
</feature>
<evidence type="ECO:0000313" key="3">
    <source>
        <dbReference type="EMBL" id="KAJ8609352.1"/>
    </source>
</evidence>
<evidence type="ECO:0000259" key="2">
    <source>
        <dbReference type="PROSITE" id="PS50003"/>
    </source>
</evidence>
<dbReference type="InterPro" id="IPR011993">
    <property type="entry name" value="PH-like_dom_sf"/>
</dbReference>
<name>A0AAD7XPR2_9STRA</name>
<organism evidence="3 4">
    <name type="scientific">Chrysophaeum taylorii</name>
    <dbReference type="NCBI Taxonomy" id="2483200"/>
    <lineage>
        <taxon>Eukaryota</taxon>
        <taxon>Sar</taxon>
        <taxon>Stramenopiles</taxon>
        <taxon>Ochrophyta</taxon>
        <taxon>Pelagophyceae</taxon>
        <taxon>Pelagomonadales</taxon>
        <taxon>Pelagomonadaceae</taxon>
        <taxon>Chrysophaeum</taxon>
    </lineage>
</organism>
<dbReference type="InterPro" id="IPR036249">
    <property type="entry name" value="Thioredoxin-like_sf"/>
</dbReference>
<dbReference type="Pfam" id="PF00169">
    <property type="entry name" value="PH"/>
    <property type="match status" value="1"/>
</dbReference>
<evidence type="ECO:0000313" key="4">
    <source>
        <dbReference type="Proteomes" id="UP001230188"/>
    </source>
</evidence>
<feature type="domain" description="PH" evidence="2">
    <location>
        <begin position="196"/>
        <end position="294"/>
    </location>
</feature>
<feature type="compositionally biased region" description="Pro residues" evidence="1">
    <location>
        <begin position="8"/>
        <end position="29"/>
    </location>
</feature>
<dbReference type="EMBL" id="JAQMWT010000141">
    <property type="protein sequence ID" value="KAJ8609352.1"/>
    <property type="molecule type" value="Genomic_DNA"/>
</dbReference>
<dbReference type="PROSITE" id="PS50003">
    <property type="entry name" value="PH_DOMAIN"/>
    <property type="match status" value="1"/>
</dbReference>
<dbReference type="Gene3D" id="3.40.30.10">
    <property type="entry name" value="Glutaredoxin"/>
    <property type="match status" value="1"/>
</dbReference>
<dbReference type="Proteomes" id="UP001230188">
    <property type="component" value="Unassembled WGS sequence"/>
</dbReference>
<keyword evidence="4" id="KW-1185">Reference proteome</keyword>
<dbReference type="AlphaFoldDB" id="A0AAD7XPR2"/>
<sequence length="306" mass="33628">MTLRRPTRAPPAPPSAPPPLPSKPAPPLPAVTVFDRRRKSAPAAAPKRFVTGTNIEILSEAQDAFLVMWTSTTSGHRGTEATTRRLLTLLAAKKKRHEVVYLDLAPQRRSEYEKSGARQLPALTMGGRCHGPYEYLQELEDAGRLDALLGVERGGAFVREAPEAPSKRAGVVVPKLTPALPDQALAEAELDPPEDKIDKAGFLLKKAKLKSGKEVWKERYFLIRGQLLSCFADETSTDDEALASIDLLDVDLHPPLDDIGLTLVVKTSRATIKLQAPHAESCQAWEAAIRLAQRKVPHQQRRRNSV</sequence>
<dbReference type="Gene3D" id="2.30.29.30">
    <property type="entry name" value="Pleckstrin-homology domain (PH domain)/Phosphotyrosine-binding domain (PTB)"/>
    <property type="match status" value="1"/>
</dbReference>
<reference evidence="3" key="1">
    <citation type="submission" date="2023-01" db="EMBL/GenBank/DDBJ databases">
        <title>Metagenome sequencing of chrysophaentin producing Chrysophaeum taylorii.</title>
        <authorList>
            <person name="Davison J."/>
            <person name="Bewley C."/>
        </authorList>
    </citation>
    <scope>NUCLEOTIDE SEQUENCE</scope>
    <source>
        <strain evidence="3">NIES-1699</strain>
    </source>
</reference>
<accession>A0AAD7XPR2</accession>
<comment type="caution">
    <text evidence="3">The sequence shown here is derived from an EMBL/GenBank/DDBJ whole genome shotgun (WGS) entry which is preliminary data.</text>
</comment>
<protein>
    <recommendedName>
        <fullName evidence="2">PH domain-containing protein</fullName>
    </recommendedName>
</protein>
<dbReference type="InterPro" id="IPR001849">
    <property type="entry name" value="PH_domain"/>
</dbReference>
<dbReference type="SUPFAM" id="SSF52833">
    <property type="entry name" value="Thioredoxin-like"/>
    <property type="match status" value="1"/>
</dbReference>
<dbReference type="SMART" id="SM00233">
    <property type="entry name" value="PH"/>
    <property type="match status" value="1"/>
</dbReference>
<dbReference type="CDD" id="cd00821">
    <property type="entry name" value="PH"/>
    <property type="match status" value="1"/>
</dbReference>
<evidence type="ECO:0000256" key="1">
    <source>
        <dbReference type="SAM" id="MobiDB-lite"/>
    </source>
</evidence>